<dbReference type="OrthoDB" id="9035138at2"/>
<comment type="caution">
    <text evidence="2">The sequence shown here is derived from an EMBL/GenBank/DDBJ whole genome shotgun (WGS) entry which is preliminary data.</text>
</comment>
<feature type="region of interest" description="Disordered" evidence="1">
    <location>
        <begin position="74"/>
        <end position="181"/>
    </location>
</feature>
<feature type="region of interest" description="Disordered" evidence="1">
    <location>
        <begin position="1"/>
        <end position="39"/>
    </location>
</feature>
<dbReference type="Pfam" id="PF16937">
    <property type="entry name" value="T3SS_HrpK1"/>
    <property type="match status" value="1"/>
</dbReference>
<evidence type="ECO:0000313" key="3">
    <source>
        <dbReference type="Proteomes" id="UP000279457"/>
    </source>
</evidence>
<reference evidence="2 3" key="1">
    <citation type="submission" date="2018-10" db="EMBL/GenBank/DDBJ databases">
        <title>Draft genome sequence for the type isolate of Erwinia psidii, agent causal of bacterial blight in guava (Psidium guajava) and wilt and die-back of Eucalyptus spp.</title>
        <authorList>
            <person name="Hermenegildo P.S."/>
            <person name="Santos S.A."/>
            <person name="Guimaraes L.M.S."/>
            <person name="Vidigal P.M.P."/>
            <person name="Pereira I.C."/>
            <person name="Badel J.L."/>
            <person name="Alfenas-Zerbini P."/>
            <person name="Ferreira M.A.S.V."/>
            <person name="Alfenas A.C."/>
        </authorList>
    </citation>
    <scope>NUCLEOTIDE SEQUENCE [LARGE SCALE GENOMIC DNA]</scope>
    <source>
        <strain evidence="2 3">IBSBF 435</strain>
    </source>
</reference>
<dbReference type="InterPro" id="IPR031613">
    <property type="entry name" value="HrpK"/>
</dbReference>
<feature type="compositionally biased region" description="Low complexity" evidence="1">
    <location>
        <begin position="87"/>
        <end position="138"/>
    </location>
</feature>
<name>A0A3N6S2D9_9GAMM</name>
<protein>
    <submittedName>
        <fullName evidence="2">Type III effector HrpK</fullName>
    </submittedName>
</protein>
<dbReference type="AlphaFoldDB" id="A0A3N6S2D9"/>
<keyword evidence="3" id="KW-1185">Reference proteome</keyword>
<sequence length="829" mass="86205">MRISSTPSSCSQNSLIQSEIPTSQTTAKPPAGQPVQFGAMSGQQQQAMVAATLTGMIRAVLQAVVAQRGDATKNAAGVKSSPQGNNSTATAQTRQSSSPQATRSTTSAIAGTEATPAPSTGASGATSSSPAVSTAGVGETKAAAPVTGSAAQATSSSDAVASTDHSGDFLDNSPLSSPDKLKKWEPMVANLPADQRLQAEKELNRPLAAAQMVLNGGADAERAQAYINANPALKNAIDAGKHGDNPDGKITKADYKGFISRMSKAQDAADKDITDYLKKNPNADEGSRQMVAEAAMLRANGPLLRVAGLENGKAGQDMSADDLKNLVKQNPGLAGSLRQAASSFSSPGLLEQLDQGGVSGKKLAEHGFDNRFSSKNIDNWIKKQAPTDGASFARLIDQAALVNATANVDTSRLNKDVFAHPDKYSGAEKAAVMVKLQQTLTSVQAGRGLRNTQKTEQALNDKIDQLQNDKDVKSYLNKAVPAQSRALINGDKGLRQAMDQRYGEVASGKTLSDDMQRIQTQQKDKKSAPDYSDALQGLNDELTLQHALRGDSVPTAKEVVAKQPALSQQLTSAFQQQIAQGGYVKDHIKDKHADAQQILSLSDMKKSLYEAVLPKQATTLKQDGYTAAVMDALKVGKRGVDMLKTLKQAGLLSGNVKKMSGKEMLNSVNNTLNKDGPATGMKGLMKTGMSSAAGVAGLFSVSSLLAKGDKAAAAKAIYDGVHGSSELTKLGVDTALKSSGREATASFGRMAGMAAGRAVGMVAGEGSAMAAASTIGAAAGPVGWVVDGALAIGFGINSLVGAVNKHKEQKRFDHNVDPVLDQFGIPKAH</sequence>
<evidence type="ECO:0000313" key="2">
    <source>
        <dbReference type="EMBL" id="RQM39734.1"/>
    </source>
</evidence>
<organism evidence="2 3">
    <name type="scientific">Erwinia psidii</name>
    <dbReference type="NCBI Taxonomy" id="69224"/>
    <lineage>
        <taxon>Bacteria</taxon>
        <taxon>Pseudomonadati</taxon>
        <taxon>Pseudomonadota</taxon>
        <taxon>Gammaproteobacteria</taxon>
        <taxon>Enterobacterales</taxon>
        <taxon>Erwiniaceae</taxon>
        <taxon>Erwinia</taxon>
    </lineage>
</organism>
<feature type="compositionally biased region" description="Low complexity" evidence="1">
    <location>
        <begin position="149"/>
        <end position="164"/>
    </location>
</feature>
<feature type="compositionally biased region" description="Polar residues" evidence="1">
    <location>
        <begin position="1"/>
        <end position="27"/>
    </location>
</feature>
<evidence type="ECO:0000256" key="1">
    <source>
        <dbReference type="SAM" id="MobiDB-lite"/>
    </source>
</evidence>
<dbReference type="Proteomes" id="UP000279457">
    <property type="component" value="Unassembled WGS sequence"/>
</dbReference>
<proteinExistence type="predicted"/>
<dbReference type="RefSeq" id="WP_124231895.1">
    <property type="nucleotide sequence ID" value="NZ_RHHM01000002.1"/>
</dbReference>
<gene>
    <name evidence="2" type="ORF">EB241_03970</name>
</gene>
<dbReference type="EMBL" id="RHHM01000002">
    <property type="protein sequence ID" value="RQM39734.1"/>
    <property type="molecule type" value="Genomic_DNA"/>
</dbReference>
<accession>A0A3N6S2D9</accession>